<feature type="transmembrane region" description="Helical" evidence="1">
    <location>
        <begin position="6"/>
        <end position="28"/>
    </location>
</feature>
<keyword evidence="1" id="KW-0472">Membrane</keyword>
<keyword evidence="3" id="KW-1185">Reference proteome</keyword>
<protein>
    <submittedName>
        <fullName evidence="2">Prepilin-type N-terminal cleavage/methylation domain-containing protein</fullName>
    </submittedName>
</protein>
<evidence type="ECO:0000313" key="2">
    <source>
        <dbReference type="EMBL" id="TCS91328.1"/>
    </source>
</evidence>
<proteinExistence type="predicted"/>
<dbReference type="RefSeq" id="WP_132026096.1">
    <property type="nucleotide sequence ID" value="NZ_CP068564.1"/>
</dbReference>
<evidence type="ECO:0000256" key="1">
    <source>
        <dbReference type="SAM" id="Phobius"/>
    </source>
</evidence>
<gene>
    <name evidence="2" type="ORF">EDD65_102263</name>
</gene>
<dbReference type="AlphaFoldDB" id="A0A4R3KYQ4"/>
<dbReference type="Proteomes" id="UP000294567">
    <property type="component" value="Unassembled WGS sequence"/>
</dbReference>
<dbReference type="EMBL" id="SMAE01000002">
    <property type="protein sequence ID" value="TCS91328.1"/>
    <property type="molecule type" value="Genomic_DNA"/>
</dbReference>
<reference evidence="2 3" key="1">
    <citation type="submission" date="2019-03" db="EMBL/GenBank/DDBJ databases">
        <title>Genomic Encyclopedia of Type Strains, Phase IV (KMG-IV): sequencing the most valuable type-strain genomes for metagenomic binning, comparative biology and taxonomic classification.</title>
        <authorList>
            <person name="Goeker M."/>
        </authorList>
    </citation>
    <scope>NUCLEOTIDE SEQUENCE [LARGE SCALE GENOMIC DNA]</scope>
    <source>
        <strain evidence="2 3">DSM 26752</strain>
    </source>
</reference>
<dbReference type="NCBIfam" id="TIGR02532">
    <property type="entry name" value="IV_pilin_GFxxxE"/>
    <property type="match status" value="1"/>
</dbReference>
<dbReference type="Pfam" id="PF07963">
    <property type="entry name" value="N_methyl"/>
    <property type="match status" value="1"/>
</dbReference>
<evidence type="ECO:0000313" key="3">
    <source>
        <dbReference type="Proteomes" id="UP000294567"/>
    </source>
</evidence>
<dbReference type="InterPro" id="IPR012902">
    <property type="entry name" value="N_methyl_site"/>
</dbReference>
<sequence>MNNKGFTFIEILVGLFLLGLLTVTYYPIINTSIYNLQLSKNKMEMINIAESTIEQLKSFNYNKTKEDEYLFDMQTISLINELVNKKSHTISLPLNKNDNHWGYTCIIQKEEKLKNFWKIRVTVSSIQKEQKLENVTIEAFMALPSKKENKFN</sequence>
<organism evidence="2 3">
    <name type="scientific">Keratinibaculum paraultunense</name>
    <dbReference type="NCBI Taxonomy" id="1278232"/>
    <lineage>
        <taxon>Bacteria</taxon>
        <taxon>Bacillati</taxon>
        <taxon>Bacillota</taxon>
        <taxon>Tissierellia</taxon>
        <taxon>Tissierellales</taxon>
        <taxon>Tepidimicrobiaceae</taxon>
        <taxon>Keratinibaculum</taxon>
    </lineage>
</organism>
<accession>A0A4R3KYQ4</accession>
<name>A0A4R3KYQ4_9FIRM</name>
<keyword evidence="1" id="KW-0812">Transmembrane</keyword>
<comment type="caution">
    <text evidence="2">The sequence shown here is derived from an EMBL/GenBank/DDBJ whole genome shotgun (WGS) entry which is preliminary data.</text>
</comment>
<keyword evidence="1" id="KW-1133">Transmembrane helix</keyword>